<evidence type="ECO:0000256" key="1">
    <source>
        <dbReference type="ARBA" id="ARBA00022737"/>
    </source>
</evidence>
<feature type="coiled-coil region" evidence="2">
    <location>
        <begin position="293"/>
        <end position="354"/>
    </location>
</feature>
<sequence length="654" mass="73949">METDIVTFIGTEAPKIDPAFGVPSHYDYQRATFGPRKPHHDLEEALLQYKKLKLTPTLDFDVENCSWEDVLDQMTKVKGDYEDRANGLKNTFRKVWRKMGDGDILGNINPLLDMIPNQYGLSVLRGGLAFIFYLAKKAAKKRDKIFSAFEDIPDVIARAMAKRELFPSHKRLRECSDKLYSTLLLAITHLIGYLLPKQAKQIFQNFKESLSETEIDGILGSVSTDAAALSLCAEGLLEAAAVETNTFTKKGDLQLQAIRMSTIDNGIKTQAVGRQLGGVEARVEALQLVPQKLDDMDRKIDELKQRESAIVAEATASGINGKNALARFLADVWAEREERQMRELELEERILDLERSRTPLPPSTAFITLPHLLEVLAVPLETSINDLESTLRQGREFDMAAQGQSRWLLQTEQFRRWFSSTRSELLLVDGNTDSADPGRISPMAFLSATLIASILKMQPQAISLYFFCGQHTSPSDVLRGPNGLMRSLVTGIIIELRRRGALSLDFINSRPYREALERQDALAICVTFQQLIKQLPLETPVYCIIGGISWLEKQEWLDDLYRVVDKFQELVSDEHLRPNFKVLMTSPHRSRFIYRRVSPQQRVFLQTGLIDNGLTSERFLLAGMRRPVSPGLAQFVGRHEADSNDDEWAADDYN</sequence>
<proteinExistence type="predicted"/>
<evidence type="ECO:0000313" key="5">
    <source>
        <dbReference type="Proteomes" id="UP000254866"/>
    </source>
</evidence>
<comment type="caution">
    <text evidence="4">The sequence shown here is derived from an EMBL/GenBank/DDBJ whole genome shotgun (WGS) entry which is preliminary data.</text>
</comment>
<dbReference type="PANTHER" id="PTHR40619">
    <property type="entry name" value="FUNGAL STAND N-TERMINAL GOODBYE DOMAIN-CONTAINING PROTEIN"/>
    <property type="match status" value="1"/>
</dbReference>
<dbReference type="Proteomes" id="UP000254866">
    <property type="component" value="Unassembled WGS sequence"/>
</dbReference>
<gene>
    <name evidence="4" type="ORF">BP5553_05125</name>
</gene>
<evidence type="ECO:0000259" key="3">
    <source>
        <dbReference type="Pfam" id="PF24883"/>
    </source>
</evidence>
<protein>
    <recommendedName>
        <fullName evidence="3">Nephrocystin 3-like N-terminal domain-containing protein</fullName>
    </recommendedName>
</protein>
<dbReference type="PANTHER" id="PTHR40619:SF3">
    <property type="entry name" value="FUNGAL STAND N-TERMINAL GOODBYE DOMAIN-CONTAINING PROTEIN"/>
    <property type="match status" value="1"/>
</dbReference>
<keyword evidence="2" id="KW-0175">Coiled coil</keyword>
<dbReference type="STRING" id="2656787.A0A370TQA4"/>
<accession>A0A370TQA4</accession>
<dbReference type="InterPro" id="IPR056884">
    <property type="entry name" value="NPHP3-like_N"/>
</dbReference>
<organism evidence="4 5">
    <name type="scientific">Venustampulla echinocandica</name>
    <dbReference type="NCBI Taxonomy" id="2656787"/>
    <lineage>
        <taxon>Eukaryota</taxon>
        <taxon>Fungi</taxon>
        <taxon>Dikarya</taxon>
        <taxon>Ascomycota</taxon>
        <taxon>Pezizomycotina</taxon>
        <taxon>Leotiomycetes</taxon>
        <taxon>Helotiales</taxon>
        <taxon>Pleuroascaceae</taxon>
        <taxon>Venustampulla</taxon>
    </lineage>
</organism>
<evidence type="ECO:0000313" key="4">
    <source>
        <dbReference type="EMBL" id="RDL37692.1"/>
    </source>
</evidence>
<dbReference type="RefSeq" id="XP_031870348.1">
    <property type="nucleotide sequence ID" value="XM_032013748.1"/>
</dbReference>
<name>A0A370TQA4_9HELO</name>
<evidence type="ECO:0000256" key="2">
    <source>
        <dbReference type="SAM" id="Coils"/>
    </source>
</evidence>
<dbReference type="AlphaFoldDB" id="A0A370TQA4"/>
<dbReference type="Pfam" id="PF24883">
    <property type="entry name" value="NPHP3_N"/>
    <property type="match status" value="1"/>
</dbReference>
<keyword evidence="5" id="KW-1185">Reference proteome</keyword>
<reference evidence="4 5" key="1">
    <citation type="journal article" date="2018" name="IMA Fungus">
        <title>IMA Genome-F 9: Draft genome sequence of Annulohypoxylon stygium, Aspergillus mulundensis, Berkeleyomyces basicola (syn. Thielaviopsis basicola), Ceratocystis smalleyi, two Cercospora beticola strains, Coleophoma cylindrospora, Fusarium fracticaudum, Phialophora cf. hyalina, and Morchella septimelata.</title>
        <authorList>
            <person name="Wingfield B.D."/>
            <person name="Bills G.F."/>
            <person name="Dong Y."/>
            <person name="Huang W."/>
            <person name="Nel W.J."/>
            <person name="Swalarsk-Parry B.S."/>
            <person name="Vaghefi N."/>
            <person name="Wilken P.M."/>
            <person name="An Z."/>
            <person name="de Beer Z.W."/>
            <person name="De Vos L."/>
            <person name="Chen L."/>
            <person name="Duong T.A."/>
            <person name="Gao Y."/>
            <person name="Hammerbacher A."/>
            <person name="Kikkert J.R."/>
            <person name="Li Y."/>
            <person name="Li H."/>
            <person name="Li K."/>
            <person name="Li Q."/>
            <person name="Liu X."/>
            <person name="Ma X."/>
            <person name="Naidoo K."/>
            <person name="Pethybridge S.J."/>
            <person name="Sun J."/>
            <person name="Steenkamp E.T."/>
            <person name="van der Nest M.A."/>
            <person name="van Wyk S."/>
            <person name="Wingfield M.J."/>
            <person name="Xiong C."/>
            <person name="Yue Q."/>
            <person name="Zhang X."/>
        </authorList>
    </citation>
    <scope>NUCLEOTIDE SEQUENCE [LARGE SCALE GENOMIC DNA]</scope>
    <source>
        <strain evidence="4 5">BP 5553</strain>
    </source>
</reference>
<dbReference type="OrthoDB" id="5419927at2759"/>
<dbReference type="EMBL" id="NPIC01000003">
    <property type="protein sequence ID" value="RDL37692.1"/>
    <property type="molecule type" value="Genomic_DNA"/>
</dbReference>
<feature type="domain" description="Nephrocystin 3-like N-terminal" evidence="3">
    <location>
        <begin position="405"/>
        <end position="586"/>
    </location>
</feature>
<keyword evidence="1" id="KW-0677">Repeat</keyword>
<dbReference type="GeneID" id="43597974"/>